<evidence type="ECO:0000313" key="11">
    <source>
        <dbReference type="Proteomes" id="UP000007646"/>
    </source>
</evidence>
<organism evidence="10 11">
    <name type="scientific">Loxodonta africana</name>
    <name type="common">African elephant</name>
    <dbReference type="NCBI Taxonomy" id="9785"/>
    <lineage>
        <taxon>Eukaryota</taxon>
        <taxon>Metazoa</taxon>
        <taxon>Chordata</taxon>
        <taxon>Craniata</taxon>
        <taxon>Vertebrata</taxon>
        <taxon>Euteleostomi</taxon>
        <taxon>Mammalia</taxon>
        <taxon>Eutheria</taxon>
        <taxon>Afrotheria</taxon>
        <taxon>Proboscidea</taxon>
        <taxon>Elephantidae</taxon>
        <taxon>Loxodonta</taxon>
    </lineage>
</organism>
<comment type="subcellular location">
    <subcellularLocation>
        <location evidence="1">Membrane</location>
        <topology evidence="1">Single-pass membrane protein</topology>
    </subcellularLocation>
</comment>
<dbReference type="GO" id="GO:0016020">
    <property type="term" value="C:membrane"/>
    <property type="evidence" value="ECO:0007669"/>
    <property type="project" value="UniProtKB-SubCell"/>
</dbReference>
<sequence>IGSWPPRRRMALDIKSWEQTFQELIQQEKPRARWTLKLDEKLQPNSVDQGWKQYKQRAFGSFQCSSCQRKWASAKVQVLYHMFLEPRKSQGTVLMRLFGQRCKKCYRSRFEKPEFSSQSTTTILQNLVQRVLERCYRGGIRRAPEIPVTVEVPLDGSHDTANCEACVLHICTWVSQSLETKLESGISSPRVGDAFVQNKEAQRSGRNCILTVSEPSHATARAQVPEGTGPQATQGIGPQATQGATPQATKGTGPWATQPIQVAGSLPTGWAITQPKQVVGPLRANSQATRGSNPHAAGSAAPQATQGSASQTTQGSAPQATQGSAPHITQGPAPQAAQGSHPQATQGPASQVPQGPAPQATQGSAPQAAQGLNPQATQGSHPRATQGPAPQTTWGPAPQATRGSEPQATRGLDPQAAGRSAPQARRGTAPQTTWGTDSQIACETGPKATHGSRTFGGTQAGWPVTTASAFCKPRNRVGSESLITESRRSPLTWERQVRSSTRRPSPDSTFKSSILAPNNDPGQNQRFLWGCMCVVALFAFIATRYL</sequence>
<evidence type="ECO:0000256" key="1">
    <source>
        <dbReference type="ARBA" id="ARBA00004167"/>
    </source>
</evidence>
<evidence type="ECO:0000259" key="9">
    <source>
        <dbReference type="SMART" id="SM01328"/>
    </source>
</evidence>
<evidence type="ECO:0000256" key="6">
    <source>
        <dbReference type="ARBA" id="ARBA00022989"/>
    </source>
</evidence>
<feature type="region of interest" description="Disordered" evidence="8">
    <location>
        <begin position="479"/>
        <end position="517"/>
    </location>
</feature>
<feature type="compositionally biased region" description="Low complexity" evidence="8">
    <location>
        <begin position="498"/>
        <end position="509"/>
    </location>
</feature>
<reference evidence="10 11" key="1">
    <citation type="submission" date="2009-06" db="EMBL/GenBank/DDBJ databases">
        <title>The Genome Sequence of Loxodonta africana (African elephant).</title>
        <authorList>
            <person name="Di Palma F."/>
            <person name="Heiman D."/>
            <person name="Young S."/>
            <person name="Johnson J."/>
            <person name="Lander E.S."/>
            <person name="Lindblad-Toh K."/>
        </authorList>
    </citation>
    <scope>NUCLEOTIDE SEQUENCE [LARGE SCALE GENOMIC DNA]</scope>
    <source>
        <strain evidence="10 11">Isolate ISIS603380</strain>
    </source>
</reference>
<feature type="domain" description="3CxxC-type" evidence="9">
    <location>
        <begin position="57"/>
        <end position="169"/>
    </location>
</feature>
<dbReference type="GO" id="GO:0031849">
    <property type="term" value="F:olfactory receptor binding"/>
    <property type="evidence" value="ECO:0007669"/>
    <property type="project" value="TreeGrafter"/>
</dbReference>
<feature type="region of interest" description="Disordered" evidence="8">
    <location>
        <begin position="282"/>
        <end position="461"/>
    </location>
</feature>
<dbReference type="GO" id="GO:0008270">
    <property type="term" value="F:zinc ion binding"/>
    <property type="evidence" value="ECO:0007669"/>
    <property type="project" value="UniProtKB-KW"/>
</dbReference>
<dbReference type="Proteomes" id="UP000007646">
    <property type="component" value="Unassembled WGS sequence"/>
</dbReference>
<evidence type="ECO:0000256" key="7">
    <source>
        <dbReference type="ARBA" id="ARBA00023136"/>
    </source>
</evidence>
<dbReference type="GO" id="GO:0005737">
    <property type="term" value="C:cytoplasm"/>
    <property type="evidence" value="ECO:0007669"/>
    <property type="project" value="TreeGrafter"/>
</dbReference>
<reference evidence="10" key="3">
    <citation type="submission" date="2025-09" db="UniProtKB">
        <authorList>
            <consortium name="Ensembl"/>
        </authorList>
    </citation>
    <scope>IDENTIFICATION</scope>
    <source>
        <strain evidence="10">Isolate ISIS603380</strain>
    </source>
</reference>
<keyword evidence="5" id="KW-0862">Zinc</keyword>
<proteinExistence type="predicted"/>
<feature type="compositionally biased region" description="Polar residues" evidence="8">
    <location>
        <begin position="429"/>
        <end position="441"/>
    </location>
</feature>
<protein>
    <recommendedName>
        <fullName evidence="9">3CxxC-type domain-containing protein</fullName>
    </recommendedName>
</protein>
<dbReference type="AlphaFoldDB" id="G3U4Y8"/>
<dbReference type="InterPro" id="IPR027377">
    <property type="entry name" value="ZAR1/RTP1-5-like_Znf-3CxxC"/>
</dbReference>
<keyword evidence="2" id="KW-0812">Transmembrane</keyword>
<keyword evidence="6" id="KW-1133">Transmembrane helix</keyword>
<feature type="compositionally biased region" description="Polar residues" evidence="8">
    <location>
        <begin position="230"/>
        <end position="250"/>
    </location>
</feature>
<name>G3U4Y8_LOXAF</name>
<dbReference type="GeneTree" id="ENSGT00940000162610"/>
<feature type="compositionally biased region" description="Low complexity" evidence="8">
    <location>
        <begin position="296"/>
        <end position="317"/>
    </location>
</feature>
<evidence type="ECO:0000313" key="10">
    <source>
        <dbReference type="Ensembl" id="ENSLAFP00000022896.1"/>
    </source>
</evidence>
<feature type="region of interest" description="Disordered" evidence="8">
    <location>
        <begin position="213"/>
        <end position="260"/>
    </location>
</feature>
<keyword evidence="4" id="KW-0863">Zinc-finger</keyword>
<evidence type="ECO:0000256" key="4">
    <source>
        <dbReference type="ARBA" id="ARBA00022771"/>
    </source>
</evidence>
<reference evidence="10" key="2">
    <citation type="submission" date="2025-08" db="UniProtKB">
        <authorList>
            <consortium name="Ensembl"/>
        </authorList>
    </citation>
    <scope>IDENTIFICATION</scope>
    <source>
        <strain evidence="10">Isolate ISIS603380</strain>
    </source>
</reference>
<dbReference type="PANTHER" id="PTHR14402:SF8">
    <property type="entry name" value="RECEPTOR-TRANSPORTING PROTEIN 4"/>
    <property type="match status" value="1"/>
</dbReference>
<dbReference type="GO" id="GO:0001580">
    <property type="term" value="P:detection of chemical stimulus involved in sensory perception of bitter taste"/>
    <property type="evidence" value="ECO:0007669"/>
    <property type="project" value="TreeGrafter"/>
</dbReference>
<dbReference type="Ensembl" id="ENSLAFT00000030050.1">
    <property type="protein sequence ID" value="ENSLAFP00000022896.1"/>
    <property type="gene ID" value="ENSLAFG00000027127.1"/>
</dbReference>
<keyword evidence="11" id="KW-1185">Reference proteome</keyword>
<keyword evidence="7" id="KW-0472">Membrane</keyword>
<evidence type="ECO:0000256" key="5">
    <source>
        <dbReference type="ARBA" id="ARBA00022833"/>
    </source>
</evidence>
<evidence type="ECO:0000256" key="8">
    <source>
        <dbReference type="SAM" id="MobiDB-lite"/>
    </source>
</evidence>
<keyword evidence="3" id="KW-0479">Metal-binding</keyword>
<accession>G3U4Y8</accession>
<dbReference type="SMART" id="SM01328">
    <property type="entry name" value="zf-3CxxC"/>
    <property type="match status" value="1"/>
</dbReference>
<dbReference type="GO" id="GO:0051205">
    <property type="term" value="P:protein insertion into membrane"/>
    <property type="evidence" value="ECO:0007669"/>
    <property type="project" value="TreeGrafter"/>
</dbReference>
<dbReference type="GO" id="GO:0006612">
    <property type="term" value="P:protein targeting to membrane"/>
    <property type="evidence" value="ECO:0007669"/>
    <property type="project" value="TreeGrafter"/>
</dbReference>
<feature type="compositionally biased region" description="Polar residues" evidence="8">
    <location>
        <begin position="337"/>
        <end position="380"/>
    </location>
</feature>
<evidence type="ECO:0000256" key="2">
    <source>
        <dbReference type="ARBA" id="ARBA00022692"/>
    </source>
</evidence>
<dbReference type="InterPro" id="IPR026096">
    <property type="entry name" value="R-trans_p"/>
</dbReference>
<evidence type="ECO:0000256" key="3">
    <source>
        <dbReference type="ARBA" id="ARBA00022723"/>
    </source>
</evidence>
<dbReference type="Pfam" id="PF13695">
    <property type="entry name" value="Zn_ribbon_3CxxC"/>
    <property type="match status" value="1"/>
</dbReference>
<dbReference type="PANTHER" id="PTHR14402">
    <property type="entry name" value="RECEPTOR TRANSPORTING PROTEIN"/>
    <property type="match status" value="1"/>
</dbReference>